<comment type="catalytic activity">
    <reaction evidence="6">
        <text>S-methyl-5'-thioadenosine + H2O = 5-(methylsulfanyl)-D-ribose + adenine</text>
        <dbReference type="Rhea" id="RHEA:13617"/>
        <dbReference type="ChEBI" id="CHEBI:15377"/>
        <dbReference type="ChEBI" id="CHEBI:16708"/>
        <dbReference type="ChEBI" id="CHEBI:17509"/>
        <dbReference type="ChEBI" id="CHEBI:78440"/>
        <dbReference type="EC" id="3.2.2.9"/>
    </reaction>
</comment>
<dbReference type="HAMAP" id="MF_01684">
    <property type="entry name" value="Salvage_MtnN"/>
    <property type="match status" value="1"/>
</dbReference>
<evidence type="ECO:0000256" key="2">
    <source>
        <dbReference type="ARBA" id="ARBA00022605"/>
    </source>
</evidence>
<dbReference type="GO" id="GO:0005829">
    <property type="term" value="C:cytosol"/>
    <property type="evidence" value="ECO:0007669"/>
    <property type="project" value="TreeGrafter"/>
</dbReference>
<proteinExistence type="inferred from homology"/>
<comment type="similarity">
    <text evidence="6">Belongs to the PNP/UDP phosphorylase family. MtnN subfamily.</text>
</comment>
<dbReference type="AlphaFoldDB" id="H3NH08"/>
<dbReference type="HOGENOM" id="CLU_031248_2_2_9"/>
<dbReference type="InterPro" id="IPR000845">
    <property type="entry name" value="Nucleoside_phosphorylase_d"/>
</dbReference>
<dbReference type="GO" id="GO:0019284">
    <property type="term" value="P:L-methionine salvage from S-adenosylmethionine"/>
    <property type="evidence" value="ECO:0007669"/>
    <property type="project" value="TreeGrafter"/>
</dbReference>
<feature type="active site" description="Proton acceptor" evidence="6">
    <location>
        <position position="14"/>
    </location>
</feature>
<dbReference type="EMBL" id="AGEG01000002">
    <property type="protein sequence ID" value="EHR38063.1"/>
    <property type="molecule type" value="Genomic_DNA"/>
</dbReference>
<comment type="catalytic activity">
    <reaction evidence="5">
        <text>5'-deoxyadenosine + H2O = 5-deoxy-D-ribose + adenine</text>
        <dbReference type="Rhea" id="RHEA:29859"/>
        <dbReference type="ChEBI" id="CHEBI:15377"/>
        <dbReference type="ChEBI" id="CHEBI:16708"/>
        <dbReference type="ChEBI" id="CHEBI:17319"/>
        <dbReference type="ChEBI" id="CHEBI:149540"/>
        <dbReference type="EC" id="3.2.2.9"/>
    </reaction>
    <physiologicalReaction direction="left-to-right" evidence="5">
        <dbReference type="Rhea" id="RHEA:29860"/>
    </physiologicalReaction>
</comment>
<feature type="active site" description="Proton donor" evidence="6">
    <location>
        <position position="199"/>
    </location>
</feature>
<dbReference type="SUPFAM" id="SSF53167">
    <property type="entry name" value="Purine and uridine phosphorylases"/>
    <property type="match status" value="1"/>
</dbReference>
<dbReference type="GO" id="GO:0008930">
    <property type="term" value="F:methylthioadenosine nucleosidase activity"/>
    <property type="evidence" value="ECO:0007669"/>
    <property type="project" value="UniProtKB-UniRule"/>
</dbReference>
<evidence type="ECO:0000256" key="6">
    <source>
        <dbReference type="HAMAP-Rule" id="MF_01684"/>
    </source>
</evidence>
<keyword evidence="9" id="KW-1185">Reference proteome</keyword>
<dbReference type="UniPathway" id="UPA00904">
    <property type="reaction ID" value="UER00871"/>
</dbReference>
<dbReference type="Proteomes" id="UP000006190">
    <property type="component" value="Unassembled WGS sequence"/>
</dbReference>
<dbReference type="EC" id="3.2.2.9" evidence="6"/>
<dbReference type="CDD" id="cd09008">
    <property type="entry name" value="MTAN"/>
    <property type="match status" value="1"/>
</dbReference>
<feature type="binding site" evidence="6">
    <location>
        <begin position="175"/>
        <end position="176"/>
    </location>
    <ligand>
        <name>substrate</name>
    </ligand>
</feature>
<dbReference type="PATRIC" id="fig|883113.3.peg.144"/>
<dbReference type="FunFam" id="3.40.50.1580:FF:000001">
    <property type="entry name" value="MTA/SAH nucleosidase family protein"/>
    <property type="match status" value="1"/>
</dbReference>
<keyword evidence="3 6" id="KW-0378">Hydrolase</keyword>
<sequence>MIKKIGIIGAMDEEIQHLLAAMSERSDHSIYGFTFYEGMIGQQSVVIVRSGIGKVNASVTAVLLVEKFEVDFVMNTGTAGGVDEGLAVGDVVIAQALVHHDVDVTGFGYQIGQMAGMPEVYYPDPQGIQALRQAARTLEIEPVVGLIASGDQFVNDPEEVAKIRGNFPTVRAVEMESAAIAQALYLLRIPFVIVRCISDAGDQKATLSFDEFLVLAGSVSAQIVLTFIDQVSE</sequence>
<evidence type="ECO:0000313" key="8">
    <source>
        <dbReference type="EMBL" id="EHR38063.1"/>
    </source>
</evidence>
<feature type="binding site" evidence="6">
    <location>
        <position position="80"/>
    </location>
    <ligand>
        <name>substrate</name>
    </ligand>
</feature>
<dbReference type="RefSeq" id="WP_006308012.1">
    <property type="nucleotide sequence ID" value="NZ_JH601133.1"/>
</dbReference>
<dbReference type="InterPro" id="IPR035994">
    <property type="entry name" value="Nucleoside_phosphorylase_sf"/>
</dbReference>
<protein>
    <recommendedName>
        <fullName evidence="6">5'-methylthioadenosine/S-adenosylhomocysteine nucleosidase</fullName>
        <shortName evidence="6">MTA/SAH nucleosidase</shortName>
        <shortName evidence="6">MTAN</shortName>
        <ecNumber evidence="6">3.2.2.9</ecNumber>
    </recommendedName>
    <alternativeName>
        <fullName evidence="6">5'-deoxyadenosine nucleosidase</fullName>
        <shortName evidence="6">DOA nucleosidase</shortName>
        <shortName evidence="6">dAdo nucleosidase</shortName>
    </alternativeName>
    <alternativeName>
        <fullName evidence="6">5'-methylthioadenosine nucleosidase</fullName>
        <shortName evidence="6">MTA nucleosidase</shortName>
    </alternativeName>
    <alternativeName>
        <fullName evidence="6">S-adenosylhomocysteine nucleosidase</fullName>
        <shortName evidence="6">AdoHcy nucleosidase</shortName>
        <shortName evidence="6">SAH nucleosidase</shortName>
        <shortName evidence="6">SRH nucleosidase</shortName>
    </alternativeName>
</protein>
<feature type="domain" description="Nucleoside phosphorylase" evidence="7">
    <location>
        <begin position="4"/>
        <end position="228"/>
    </location>
</feature>
<comment type="caution">
    <text evidence="8">The sequence shown here is derived from an EMBL/GenBank/DDBJ whole genome shotgun (WGS) entry which is preliminary data.</text>
</comment>
<dbReference type="eggNOG" id="COG0775">
    <property type="taxonomic scope" value="Bacteria"/>
</dbReference>
<dbReference type="PANTHER" id="PTHR46832">
    <property type="entry name" value="5'-METHYLTHIOADENOSINE/S-ADENOSYLHOMOCYSTEINE NUCLEOSIDASE"/>
    <property type="match status" value="1"/>
</dbReference>
<gene>
    <name evidence="6" type="primary">mtnN</name>
    <name evidence="8" type="ORF">HMPREF9708_00147</name>
</gene>
<dbReference type="Pfam" id="PF01048">
    <property type="entry name" value="PNP_UDP_1"/>
    <property type="match status" value="1"/>
</dbReference>
<dbReference type="NCBIfam" id="TIGR01704">
    <property type="entry name" value="MTA_SAH-Nsdase"/>
    <property type="match status" value="1"/>
</dbReference>
<dbReference type="GO" id="GO:0009164">
    <property type="term" value="P:nucleoside catabolic process"/>
    <property type="evidence" value="ECO:0007669"/>
    <property type="project" value="InterPro"/>
</dbReference>
<evidence type="ECO:0000256" key="1">
    <source>
        <dbReference type="ARBA" id="ARBA00004945"/>
    </source>
</evidence>
<dbReference type="PANTHER" id="PTHR46832:SF1">
    <property type="entry name" value="5'-METHYLTHIOADENOSINE_S-ADENOSYLHOMOCYSTEINE NUCLEOSIDASE"/>
    <property type="match status" value="1"/>
</dbReference>
<keyword evidence="2 6" id="KW-0028">Amino-acid biosynthesis</keyword>
<name>H3NH08_9LACT</name>
<keyword evidence="4 6" id="KW-0486">Methionine biosynthesis</keyword>
<dbReference type="GO" id="GO:0008782">
    <property type="term" value="F:adenosylhomocysteine nucleosidase activity"/>
    <property type="evidence" value="ECO:0007669"/>
    <property type="project" value="UniProtKB-UniRule"/>
</dbReference>
<dbReference type="NCBIfam" id="NF004079">
    <property type="entry name" value="PRK05584.1"/>
    <property type="match status" value="1"/>
</dbReference>
<dbReference type="GO" id="GO:0019509">
    <property type="term" value="P:L-methionine salvage from methylthioadenosine"/>
    <property type="evidence" value="ECO:0007669"/>
    <property type="project" value="UniProtKB-UniRule"/>
</dbReference>
<comment type="function">
    <text evidence="6">Catalyzes the irreversible cleavage of the glycosidic bond in both 5'-methylthioadenosine (MTA) and S-adenosylhomocysteine (SAH/AdoHcy) to adenine and the corresponding thioribose, 5'-methylthioribose and S-ribosylhomocysteine, respectively. Also cleaves 5'-deoxyadenosine, a toxic by-product of radical S-adenosylmethionine (SAM) enzymes, into 5-deoxyribose and adenine.</text>
</comment>
<evidence type="ECO:0000313" key="9">
    <source>
        <dbReference type="Proteomes" id="UP000006190"/>
    </source>
</evidence>
<accession>H3NH08</accession>
<organism evidence="8 9">
    <name type="scientific">Facklamia languida CCUG 37842</name>
    <dbReference type="NCBI Taxonomy" id="883113"/>
    <lineage>
        <taxon>Bacteria</taxon>
        <taxon>Bacillati</taxon>
        <taxon>Bacillota</taxon>
        <taxon>Bacilli</taxon>
        <taxon>Lactobacillales</taxon>
        <taxon>Aerococcaceae</taxon>
        <taxon>Facklamia</taxon>
    </lineage>
</organism>
<evidence type="ECO:0000256" key="4">
    <source>
        <dbReference type="ARBA" id="ARBA00023167"/>
    </source>
</evidence>
<evidence type="ECO:0000256" key="3">
    <source>
        <dbReference type="ARBA" id="ARBA00022801"/>
    </source>
</evidence>
<dbReference type="OrthoDB" id="9792278at2"/>
<feature type="binding site" evidence="6">
    <location>
        <position position="154"/>
    </location>
    <ligand>
        <name>substrate</name>
    </ligand>
</feature>
<evidence type="ECO:0000256" key="5">
    <source>
        <dbReference type="ARBA" id="ARBA00050313"/>
    </source>
</evidence>
<dbReference type="InterPro" id="IPR010049">
    <property type="entry name" value="MTA_SAH_Nsdase"/>
</dbReference>
<comment type="catalytic activity">
    <reaction evidence="6">
        <text>S-adenosyl-L-homocysteine + H2O = S-(5-deoxy-D-ribos-5-yl)-L-homocysteine + adenine</text>
        <dbReference type="Rhea" id="RHEA:17805"/>
        <dbReference type="ChEBI" id="CHEBI:15377"/>
        <dbReference type="ChEBI" id="CHEBI:16708"/>
        <dbReference type="ChEBI" id="CHEBI:57856"/>
        <dbReference type="ChEBI" id="CHEBI:58195"/>
        <dbReference type="EC" id="3.2.2.9"/>
    </reaction>
</comment>
<evidence type="ECO:0000259" key="7">
    <source>
        <dbReference type="Pfam" id="PF01048"/>
    </source>
</evidence>
<dbReference type="STRING" id="883113.HMPREF9708_00147"/>
<comment type="pathway">
    <text evidence="1 6">Amino-acid biosynthesis; L-methionine biosynthesis via salvage pathway; S-methyl-5-thio-alpha-D-ribose 1-phosphate from S-methyl-5'-thioadenosine (hydrolase route): step 1/2.</text>
</comment>
<dbReference type="Gene3D" id="3.40.50.1580">
    <property type="entry name" value="Nucleoside phosphorylase domain"/>
    <property type="match status" value="1"/>
</dbReference>
<reference evidence="8 9" key="1">
    <citation type="submission" date="2012-01" db="EMBL/GenBank/DDBJ databases">
        <title>The Genome Sequence of Facklamia languida CCUG 37842.</title>
        <authorList>
            <consortium name="The Broad Institute Genome Sequencing Platform"/>
            <person name="Earl A."/>
            <person name="Ward D."/>
            <person name="Feldgarden M."/>
            <person name="Gevers D."/>
            <person name="Huys G."/>
            <person name="Young S.K."/>
            <person name="Zeng Q."/>
            <person name="Gargeya S."/>
            <person name="Fitzgerald M."/>
            <person name="Haas B."/>
            <person name="Abouelleil A."/>
            <person name="Alvarado L."/>
            <person name="Arachchi H.M."/>
            <person name="Berlin A."/>
            <person name="Chapman S.B."/>
            <person name="Gearin G."/>
            <person name="Goldberg J."/>
            <person name="Griggs A."/>
            <person name="Gujja S."/>
            <person name="Hansen M."/>
            <person name="Heiman D."/>
            <person name="Howarth C."/>
            <person name="Larimer J."/>
            <person name="Lui A."/>
            <person name="MacDonald P.J.P."/>
            <person name="McCowen C."/>
            <person name="Montmayeur A."/>
            <person name="Murphy C."/>
            <person name="Neiman D."/>
            <person name="Pearson M."/>
            <person name="Priest M."/>
            <person name="Roberts A."/>
            <person name="Saif S."/>
            <person name="Shea T."/>
            <person name="Sisk P."/>
            <person name="Stolte C."/>
            <person name="Sykes S."/>
            <person name="Wortman J."/>
            <person name="Nusbaum C."/>
            <person name="Birren B."/>
        </authorList>
    </citation>
    <scope>NUCLEOTIDE SEQUENCE [LARGE SCALE GENOMIC DNA]</scope>
    <source>
        <strain evidence="8 9">CCUG 37842</strain>
    </source>
</reference>